<keyword evidence="3" id="KW-1185">Reference proteome</keyword>
<comment type="caution">
    <text evidence="1">The sequence shown here is derived from an EMBL/GenBank/DDBJ whole genome shotgun (WGS) entry which is preliminary data.</text>
</comment>
<dbReference type="EMBL" id="CAJOBC010023871">
    <property type="protein sequence ID" value="CAF4060632.1"/>
    <property type="molecule type" value="Genomic_DNA"/>
</dbReference>
<feature type="non-terminal residue" evidence="1">
    <location>
        <position position="137"/>
    </location>
</feature>
<protein>
    <submittedName>
        <fullName evidence="1">Uncharacterized protein</fullName>
    </submittedName>
</protein>
<dbReference type="Proteomes" id="UP000663829">
    <property type="component" value="Unassembled WGS sequence"/>
</dbReference>
<gene>
    <name evidence="1" type="ORF">GPM918_LOCUS27120</name>
    <name evidence="2" type="ORF">SRO942_LOCUS27393</name>
</gene>
<dbReference type="Proteomes" id="UP000681722">
    <property type="component" value="Unassembled WGS sequence"/>
</dbReference>
<evidence type="ECO:0000313" key="3">
    <source>
        <dbReference type="Proteomes" id="UP000663829"/>
    </source>
</evidence>
<reference evidence="1" key="1">
    <citation type="submission" date="2021-02" db="EMBL/GenBank/DDBJ databases">
        <authorList>
            <person name="Nowell W R."/>
        </authorList>
    </citation>
    <scope>NUCLEOTIDE SEQUENCE</scope>
</reference>
<accession>A0A815BFI9</accession>
<dbReference type="AlphaFoldDB" id="A0A815BFI9"/>
<evidence type="ECO:0000313" key="2">
    <source>
        <dbReference type="EMBL" id="CAF4060632.1"/>
    </source>
</evidence>
<evidence type="ECO:0000313" key="1">
    <source>
        <dbReference type="EMBL" id="CAF1271864.1"/>
    </source>
</evidence>
<sequence>LTLTHHSPCIVAVWEAASICEGLIGVFNVMQEANCEQFIQIPNLPKGIYENLFVDMGVSALLEREFRTVSVDKNGLLPVPAVASVLYYVGVLLHPKPFYSEIFDFNYRQAYLTEILTTPTYHYRRQIILYLKQKLKK</sequence>
<name>A0A815BFI9_9BILA</name>
<dbReference type="EMBL" id="CAJNOQ010011251">
    <property type="protein sequence ID" value="CAF1271864.1"/>
    <property type="molecule type" value="Genomic_DNA"/>
</dbReference>
<proteinExistence type="predicted"/>
<organism evidence="1 3">
    <name type="scientific">Didymodactylos carnosus</name>
    <dbReference type="NCBI Taxonomy" id="1234261"/>
    <lineage>
        <taxon>Eukaryota</taxon>
        <taxon>Metazoa</taxon>
        <taxon>Spiralia</taxon>
        <taxon>Gnathifera</taxon>
        <taxon>Rotifera</taxon>
        <taxon>Eurotatoria</taxon>
        <taxon>Bdelloidea</taxon>
        <taxon>Philodinida</taxon>
        <taxon>Philodinidae</taxon>
        <taxon>Didymodactylos</taxon>
    </lineage>
</organism>